<feature type="compositionally biased region" description="Low complexity" evidence="9">
    <location>
        <begin position="619"/>
        <end position="645"/>
    </location>
</feature>
<dbReference type="InterPro" id="IPR013708">
    <property type="entry name" value="Shikimate_DH-bd_N"/>
</dbReference>
<evidence type="ECO:0000256" key="8">
    <source>
        <dbReference type="HAMAP-Rule" id="MF_00222"/>
    </source>
</evidence>
<dbReference type="GO" id="GO:0005829">
    <property type="term" value="C:cytosol"/>
    <property type="evidence" value="ECO:0007669"/>
    <property type="project" value="TreeGrafter"/>
</dbReference>
<accession>A0A0F6YGG7</accession>
<feature type="compositionally biased region" description="Basic residues" evidence="9">
    <location>
        <begin position="422"/>
        <end position="444"/>
    </location>
</feature>
<dbReference type="GO" id="GO:0019632">
    <property type="term" value="P:shikimate metabolic process"/>
    <property type="evidence" value="ECO:0007669"/>
    <property type="project" value="InterPro"/>
</dbReference>
<dbReference type="Gene3D" id="3.40.50.10860">
    <property type="entry name" value="Leucine Dehydrogenase, chain A, domain 1"/>
    <property type="match status" value="1"/>
</dbReference>
<dbReference type="PANTHER" id="PTHR21089">
    <property type="entry name" value="SHIKIMATE DEHYDROGENASE"/>
    <property type="match status" value="1"/>
</dbReference>
<evidence type="ECO:0000313" key="14">
    <source>
        <dbReference type="EMBL" id="AKF11810.1"/>
    </source>
</evidence>
<keyword evidence="15" id="KW-1185">Reference proteome</keyword>
<comment type="catalytic activity">
    <reaction evidence="7 8">
        <text>shikimate + NADP(+) = 3-dehydroshikimate + NADPH + H(+)</text>
        <dbReference type="Rhea" id="RHEA:17737"/>
        <dbReference type="ChEBI" id="CHEBI:15378"/>
        <dbReference type="ChEBI" id="CHEBI:16630"/>
        <dbReference type="ChEBI" id="CHEBI:36208"/>
        <dbReference type="ChEBI" id="CHEBI:57783"/>
        <dbReference type="ChEBI" id="CHEBI:58349"/>
        <dbReference type="EC" id="1.1.1.25"/>
    </reaction>
</comment>
<evidence type="ECO:0000256" key="4">
    <source>
        <dbReference type="ARBA" id="ARBA00022857"/>
    </source>
</evidence>
<feature type="compositionally biased region" description="Basic residues" evidence="9">
    <location>
        <begin position="706"/>
        <end position="723"/>
    </location>
</feature>
<organism evidence="13 15">
    <name type="scientific">Sandaracinus amylolyticus</name>
    <dbReference type="NCBI Taxonomy" id="927083"/>
    <lineage>
        <taxon>Bacteria</taxon>
        <taxon>Pseudomonadati</taxon>
        <taxon>Myxococcota</taxon>
        <taxon>Polyangia</taxon>
        <taxon>Polyangiales</taxon>
        <taxon>Sandaracinaceae</taxon>
        <taxon>Sandaracinus</taxon>
    </lineage>
</organism>
<evidence type="ECO:0000259" key="12">
    <source>
        <dbReference type="Pfam" id="PF18317"/>
    </source>
</evidence>
<protein>
    <recommendedName>
        <fullName evidence="2 8">Shikimate dehydrogenase (NADP(+))</fullName>
        <shortName evidence="8">SDH</shortName>
        <ecNumber evidence="2 8">1.1.1.25</ecNumber>
    </recommendedName>
</protein>
<keyword evidence="6 8" id="KW-0057">Aromatic amino acid biosynthesis</keyword>
<feature type="binding site" evidence="8">
    <location>
        <begin position="816"/>
        <end position="818"/>
    </location>
    <ligand>
        <name>shikimate</name>
        <dbReference type="ChEBI" id="CHEBI:36208"/>
    </ligand>
</feature>
<dbReference type="Pfam" id="PF03807">
    <property type="entry name" value="F420_oxidored"/>
    <property type="match status" value="1"/>
</dbReference>
<feature type="domain" description="Shikimate dehydrogenase substrate binding N-terminal" evidence="11">
    <location>
        <begin position="808"/>
        <end position="890"/>
    </location>
</feature>
<feature type="region of interest" description="Disordered" evidence="9">
    <location>
        <begin position="774"/>
        <end position="799"/>
    </location>
</feature>
<dbReference type="GO" id="GO:0009073">
    <property type="term" value="P:aromatic amino acid family biosynthetic process"/>
    <property type="evidence" value="ECO:0007669"/>
    <property type="project" value="UniProtKB-KW"/>
</dbReference>
<feature type="compositionally biased region" description="Basic residues" evidence="9">
    <location>
        <begin position="545"/>
        <end position="568"/>
    </location>
</feature>
<evidence type="ECO:0000256" key="1">
    <source>
        <dbReference type="ARBA" id="ARBA00004871"/>
    </source>
</evidence>
<feature type="compositionally biased region" description="Basic residues" evidence="9">
    <location>
        <begin position="470"/>
        <end position="499"/>
    </location>
</feature>
<dbReference type="InterPro" id="IPR036291">
    <property type="entry name" value="NAD(P)-bd_dom_sf"/>
</dbReference>
<dbReference type="GO" id="GO:0008652">
    <property type="term" value="P:amino acid biosynthetic process"/>
    <property type="evidence" value="ECO:0007669"/>
    <property type="project" value="UniProtKB-KW"/>
</dbReference>
<dbReference type="InterPro" id="IPR022893">
    <property type="entry name" value="Shikimate_DH_fam"/>
</dbReference>
<evidence type="ECO:0000313" key="15">
    <source>
        <dbReference type="Proteomes" id="UP000034883"/>
    </source>
</evidence>
<dbReference type="HAMAP" id="MF_00222">
    <property type="entry name" value="Shikimate_DH_AroE"/>
    <property type="match status" value="1"/>
</dbReference>
<keyword evidence="3 8" id="KW-0028">Amino-acid biosynthesis</keyword>
<evidence type="ECO:0000256" key="9">
    <source>
        <dbReference type="SAM" id="MobiDB-lite"/>
    </source>
</evidence>
<dbReference type="EMBL" id="CP011125">
    <property type="protein sequence ID" value="AKF02863.1"/>
    <property type="molecule type" value="Genomic_DNA"/>
</dbReference>
<evidence type="ECO:0000256" key="2">
    <source>
        <dbReference type="ARBA" id="ARBA00012962"/>
    </source>
</evidence>
<feature type="region of interest" description="Disordered" evidence="9">
    <location>
        <begin position="338"/>
        <end position="370"/>
    </location>
</feature>
<feature type="compositionally biased region" description="Basic residues" evidence="9">
    <location>
        <begin position="358"/>
        <end position="368"/>
    </location>
</feature>
<comment type="function">
    <text evidence="8">Involved in the biosynthesis of the chorismate, which leads to the biosynthesis of aromatic amino acids. Catalyzes the reversible NADPH linked reduction of 3-dehydroshikimate (DHSA) to yield shikimate (SA).</text>
</comment>
<feature type="compositionally biased region" description="Low complexity" evidence="9">
    <location>
        <begin position="685"/>
        <end position="700"/>
    </location>
</feature>
<dbReference type="KEGG" id="samy:DB32_000011"/>
<dbReference type="EMBL" id="CP011125">
    <property type="protein sequence ID" value="AKF11810.1"/>
    <property type="molecule type" value="Genomic_DNA"/>
</dbReference>
<comment type="similarity">
    <text evidence="8">Belongs to the shikimate dehydrogenase family.</text>
</comment>
<comment type="subunit">
    <text evidence="8">Homodimer.</text>
</comment>
<gene>
    <name evidence="8" type="primary">aroE</name>
    <name evidence="13" type="ORF">DB32_000011</name>
    <name evidence="14" type="ORF">DB32_008959</name>
</gene>
<feature type="binding site" evidence="8">
    <location>
        <position position="1021"/>
    </location>
    <ligand>
        <name>shikimate</name>
        <dbReference type="ChEBI" id="CHEBI:36208"/>
    </ligand>
</feature>
<feature type="binding site" evidence="8">
    <location>
        <position position="1019"/>
    </location>
    <ligand>
        <name>NADP(+)</name>
        <dbReference type="ChEBI" id="CHEBI:58349"/>
    </ligand>
</feature>
<feature type="compositionally biased region" description="Basic and acidic residues" evidence="9">
    <location>
        <begin position="583"/>
        <end position="594"/>
    </location>
</feature>
<dbReference type="InterPro" id="IPR028939">
    <property type="entry name" value="P5C_Rdtase_cat_N"/>
</dbReference>
<dbReference type="PANTHER" id="PTHR21089:SF1">
    <property type="entry name" value="BIFUNCTIONAL 3-DEHYDROQUINATE DEHYDRATASE_SHIKIMATE DEHYDROGENASE, CHLOROPLASTIC"/>
    <property type="match status" value="1"/>
</dbReference>
<feature type="compositionally biased region" description="Basic and acidic residues" evidence="9">
    <location>
        <begin position="511"/>
        <end position="521"/>
    </location>
</feature>
<dbReference type="Gene3D" id="3.40.50.720">
    <property type="entry name" value="NAD(P)-binding Rossmann-like Domain"/>
    <property type="match status" value="1"/>
</dbReference>
<feature type="compositionally biased region" description="Basic residues" evidence="9">
    <location>
        <begin position="598"/>
        <end position="618"/>
    </location>
</feature>
<feature type="compositionally biased region" description="Low complexity" evidence="9">
    <location>
        <begin position="338"/>
        <end position="357"/>
    </location>
</feature>
<dbReference type="AlphaFoldDB" id="A0A0F6YGG7"/>
<evidence type="ECO:0000313" key="13">
    <source>
        <dbReference type="EMBL" id="AKF02863.1"/>
    </source>
</evidence>
<feature type="region of interest" description="Disordered" evidence="9">
    <location>
        <begin position="8"/>
        <end position="33"/>
    </location>
</feature>
<dbReference type="EC" id="1.1.1.25" evidence="2 8"/>
<dbReference type="KEGG" id="samy:DB32_008959"/>
<dbReference type="InterPro" id="IPR041121">
    <property type="entry name" value="SDH_C"/>
</dbReference>
<feature type="compositionally biased region" description="Basic and acidic residues" evidence="9">
    <location>
        <begin position="778"/>
        <end position="791"/>
    </location>
</feature>
<feature type="binding site" evidence="8">
    <location>
        <position position="888"/>
    </location>
    <ligand>
        <name>shikimate</name>
        <dbReference type="ChEBI" id="CHEBI:36208"/>
    </ligand>
</feature>
<keyword evidence="5 8" id="KW-0560">Oxidoreductase</keyword>
<feature type="compositionally biased region" description="Basic residues" evidence="9">
    <location>
        <begin position="736"/>
        <end position="745"/>
    </location>
</feature>
<dbReference type="GO" id="GO:0009423">
    <property type="term" value="P:chorismate biosynthetic process"/>
    <property type="evidence" value="ECO:0007669"/>
    <property type="project" value="UniProtKB-UniRule"/>
</dbReference>
<evidence type="ECO:0000259" key="11">
    <source>
        <dbReference type="Pfam" id="PF08501"/>
    </source>
</evidence>
<dbReference type="Pfam" id="PF08501">
    <property type="entry name" value="Shikimate_dh_N"/>
    <property type="match status" value="1"/>
</dbReference>
<dbReference type="Pfam" id="PF18317">
    <property type="entry name" value="SDH_C"/>
    <property type="match status" value="1"/>
</dbReference>
<feature type="region of interest" description="Disordered" evidence="9">
    <location>
        <begin position="279"/>
        <end position="303"/>
    </location>
</feature>
<evidence type="ECO:0000259" key="10">
    <source>
        <dbReference type="Pfam" id="PF03807"/>
    </source>
</evidence>
<keyword evidence="4 8" id="KW-0521">NADP</keyword>
<evidence type="ECO:0000256" key="7">
    <source>
        <dbReference type="ARBA" id="ARBA00049442"/>
    </source>
</evidence>
<comment type="pathway">
    <text evidence="1 8">Metabolic intermediate biosynthesis; chorismate biosynthesis; chorismate from D-erythrose 4-phosphate and phosphoenolpyruvate: step 4/7.</text>
</comment>
<dbReference type="SUPFAM" id="SSF53223">
    <property type="entry name" value="Aminoacid dehydrogenase-like, N-terminal domain"/>
    <property type="match status" value="1"/>
</dbReference>
<dbReference type="SUPFAM" id="SSF51735">
    <property type="entry name" value="NAD(P)-binding Rossmann-fold domains"/>
    <property type="match status" value="1"/>
</dbReference>
<evidence type="ECO:0000256" key="3">
    <source>
        <dbReference type="ARBA" id="ARBA00022605"/>
    </source>
</evidence>
<dbReference type="InterPro" id="IPR011342">
    <property type="entry name" value="Shikimate_DH"/>
</dbReference>
<feature type="compositionally biased region" description="Low complexity" evidence="9">
    <location>
        <begin position="500"/>
        <end position="510"/>
    </location>
</feature>
<evidence type="ECO:0000256" key="6">
    <source>
        <dbReference type="ARBA" id="ARBA00023141"/>
    </source>
</evidence>
<dbReference type="NCBIfam" id="TIGR00507">
    <property type="entry name" value="aroE"/>
    <property type="match status" value="1"/>
</dbReference>
<evidence type="ECO:0000256" key="5">
    <source>
        <dbReference type="ARBA" id="ARBA00023002"/>
    </source>
</evidence>
<feature type="binding site" evidence="8">
    <location>
        <position position="1042"/>
    </location>
    <ligand>
        <name>NADP(+)</name>
        <dbReference type="ChEBI" id="CHEBI:58349"/>
    </ligand>
</feature>
<feature type="binding site" evidence="8">
    <location>
        <begin position="927"/>
        <end position="931"/>
    </location>
    <ligand>
        <name>NADP(+)</name>
        <dbReference type="ChEBI" id="CHEBI:58349"/>
    </ligand>
</feature>
<dbReference type="InterPro" id="IPR046346">
    <property type="entry name" value="Aminoacid_DH-like_N_sf"/>
</dbReference>
<dbReference type="Proteomes" id="UP000034883">
    <property type="component" value="Chromosome"/>
</dbReference>
<feature type="binding site" evidence="8">
    <location>
        <position position="903"/>
    </location>
    <ligand>
        <name>shikimate</name>
        <dbReference type="ChEBI" id="CHEBI:36208"/>
    </ligand>
</feature>
<comment type="caution">
    <text evidence="8">Lacks conserved residue(s) required for the propagation of feature annotation.</text>
</comment>
<sequence length="1078" mass="116827">MLALERVVGHAIEHRTKRPRDATRGRAASDQREALDRRLDAEVRSGRVTLGVEELEAVLAARHEPESRRDRVEVDRALDRLVQPTEIEHQLALDEDPEIVVAAEREPLAAAIAEARVQLGREVEVVGHRDAALVVGAVAEPASVDREERVAVEHPSPVAGRAQRQLDREALVGPVDVAIPLAERIGPRGHHRRAGRGVHRLAFVVEAIGDEPGARDARVADLIGVVLEVDVVLAEVAHRRDQAIAARPTAAIARHRGARVGALRDRPCVVVVRGGLGAPDAERQRRDHRPRDPRHREERGAPDVDRVTVATAWYERASDGAGSHPRVDSIGGARAARASCRGAQPRRAVRDGGPVPRRVGRRRARRRLAPRERSRVLHALRRGDAGAGAWRHVPQRREPRAGAPRERRARAAALRAHDLRGARHVPARRTCRAARGRRRSRGRGRAPQAEARERRALRSHAQTKAAARAARGRHRHEPRRRRDPRRRARRERAHGRAARARALSGAGARRAALDRARDPRHPARAGPRRGHRRARRGRVGGSLGVRRRARGARSRVVSRAHRERRGPRGRRDDRRSRRRRARRDALERRGDRGARRGAAARRTRRARARARPRARSTRAARAAPHRAALAAHPRSAASHRGPAAVARGAARVARAIDRAPARRCAPRARSAAGAARGARAAGAALARSGSAGRARSALGARDARAARRRAPHDRRSRSPRARARPRDGAHAARAPRAARRHARRALAARDPRAWLRDRAAPAERCRAGARARCRARRPCVDPRARRNDRDRRRARSRRGGRVKQLLAVIGHPIHHSLSPAMHGAAIEALGIDAAYLAFDVAPDALGDAVRGLRAIGALGFNVTLPHKETIVAHLDAIDDAARAVGAVNTVVREGARVIGTNTDARGLVRSLEEAGVALAGARVVIVGAGGAARAAAYGIAQAGARSITIAARRPAQAESIARDLGGAIDACALDAPRLLVDCDLLVQASSATLHTDAGRELAGALPFATMPRGAAVIDLVYRPRVTAVLAAAEAHGLRTVDGLGMLVHQGALALERWTGRTAPVAIMRAALERALAAR</sequence>
<feature type="compositionally biased region" description="Basic residues" evidence="9">
    <location>
        <begin position="522"/>
        <end position="538"/>
    </location>
</feature>
<feature type="compositionally biased region" description="Basic and acidic residues" evidence="9">
    <location>
        <begin position="395"/>
        <end position="406"/>
    </location>
</feature>
<feature type="compositionally biased region" description="Basic and acidic residues" evidence="9">
    <location>
        <begin position="294"/>
        <end position="303"/>
    </location>
</feature>
<feature type="region of interest" description="Disordered" evidence="9">
    <location>
        <begin position="685"/>
        <end position="745"/>
    </location>
</feature>
<feature type="region of interest" description="Disordered" evidence="9">
    <location>
        <begin position="385"/>
        <end position="645"/>
    </location>
</feature>
<feature type="active site" description="Proton acceptor" evidence="8">
    <location>
        <position position="867"/>
    </location>
</feature>
<feature type="binding site" evidence="8">
    <location>
        <position position="879"/>
    </location>
    <ligand>
        <name>NADP(+)</name>
        <dbReference type="ChEBI" id="CHEBI:58349"/>
    </ligand>
</feature>
<proteinExistence type="inferred from homology"/>
<dbReference type="CDD" id="cd01065">
    <property type="entry name" value="NAD_bind_Shikimate_DH"/>
    <property type="match status" value="1"/>
</dbReference>
<dbReference type="UniPathway" id="UPA00053">
    <property type="reaction ID" value="UER00087"/>
</dbReference>
<feature type="binding site" evidence="8">
    <location>
        <position position="863"/>
    </location>
    <ligand>
        <name>shikimate</name>
        <dbReference type="ChEBI" id="CHEBI:36208"/>
    </ligand>
</feature>
<dbReference type="STRING" id="927083.DB32_000011"/>
<name>A0A0F6YGG7_9BACT</name>
<dbReference type="GO" id="GO:0004764">
    <property type="term" value="F:shikimate 3-dehydrogenase (NADP+) activity"/>
    <property type="evidence" value="ECO:0007669"/>
    <property type="project" value="UniProtKB-UniRule"/>
</dbReference>
<reference evidence="13 15" key="1">
    <citation type="submission" date="2015-03" db="EMBL/GenBank/DDBJ databases">
        <title>Genome assembly of Sandaracinus amylolyticus DSM 53668.</title>
        <authorList>
            <person name="Sharma G."/>
            <person name="Subramanian S."/>
        </authorList>
    </citation>
    <scope>NUCLEOTIDE SEQUENCE [LARGE SCALE GENOMIC DNA]</scope>
    <source>
        <strain evidence="13 15">DSM 53668</strain>
    </source>
</reference>
<feature type="binding site" evidence="8">
    <location>
        <position position="1049"/>
    </location>
    <ligand>
        <name>shikimate</name>
        <dbReference type="ChEBI" id="CHEBI:36208"/>
    </ligand>
</feature>
<feature type="domain" description="SDH C-terminal" evidence="12">
    <location>
        <begin position="1042"/>
        <end position="1072"/>
    </location>
</feature>
<dbReference type="GO" id="GO:0050661">
    <property type="term" value="F:NADP binding"/>
    <property type="evidence" value="ECO:0007669"/>
    <property type="project" value="InterPro"/>
</dbReference>
<feature type="domain" description="Pyrroline-5-carboxylate reductase catalytic N-terminal" evidence="10">
    <location>
        <begin position="922"/>
        <end position="994"/>
    </location>
</feature>